<dbReference type="AlphaFoldDB" id="A0A916QHU7"/>
<proteinExistence type="predicted"/>
<protein>
    <recommendedName>
        <fullName evidence="5">SpoOB alpha-helical domain-containing protein</fullName>
    </recommendedName>
</protein>
<evidence type="ECO:0000313" key="7">
    <source>
        <dbReference type="Proteomes" id="UP000654993"/>
    </source>
</evidence>
<evidence type="ECO:0000256" key="2">
    <source>
        <dbReference type="ARBA" id="ARBA00022679"/>
    </source>
</evidence>
<dbReference type="SUPFAM" id="SSF55890">
    <property type="entry name" value="Sporulation response regulatory protein Spo0B"/>
    <property type="match status" value="1"/>
</dbReference>
<dbReference type="Pfam" id="PF14689">
    <property type="entry name" value="SPOB_a"/>
    <property type="match status" value="1"/>
</dbReference>
<keyword evidence="7" id="KW-1185">Reference proteome</keyword>
<dbReference type="Proteomes" id="UP000654993">
    <property type="component" value="Unassembled WGS sequence"/>
</dbReference>
<evidence type="ECO:0000256" key="3">
    <source>
        <dbReference type="ARBA" id="ARBA00022777"/>
    </source>
</evidence>
<reference evidence="6" key="2">
    <citation type="journal article" date="2021" name="Data Brief">
        <title>Draft genome sequence data of the facultative, thermophilic, xylanolytic bacterium Paenibacillus sp. strain DA-C8.</title>
        <authorList>
            <person name="Chhe C."/>
            <person name="Uke A."/>
            <person name="Baramee S."/>
            <person name="Ungkulpasvich U."/>
            <person name="Tachaapaikoon C."/>
            <person name="Pason P."/>
            <person name="Waeonukul R."/>
            <person name="Ratanakhanokchai K."/>
            <person name="Kosugi A."/>
        </authorList>
    </citation>
    <scope>NUCLEOTIDE SEQUENCE</scope>
    <source>
        <strain evidence="6">DA-C8</strain>
    </source>
</reference>
<keyword evidence="4" id="KW-0812">Transmembrane</keyword>
<feature type="transmembrane region" description="Helical" evidence="4">
    <location>
        <begin position="32"/>
        <end position="48"/>
    </location>
</feature>
<dbReference type="GO" id="GO:0000155">
    <property type="term" value="F:phosphorelay sensor kinase activity"/>
    <property type="evidence" value="ECO:0007669"/>
    <property type="project" value="InterPro"/>
</dbReference>
<dbReference type="InterPro" id="IPR039506">
    <property type="entry name" value="SPOB_a"/>
</dbReference>
<evidence type="ECO:0000256" key="4">
    <source>
        <dbReference type="SAM" id="Phobius"/>
    </source>
</evidence>
<comment type="caution">
    <text evidence="6">The sequence shown here is derived from an EMBL/GenBank/DDBJ whole genome shotgun (WGS) entry which is preliminary data.</text>
</comment>
<feature type="transmembrane region" description="Helical" evidence="4">
    <location>
        <begin position="7"/>
        <end position="26"/>
    </location>
</feature>
<organism evidence="6 7">
    <name type="scientific">Insulibacter thermoxylanivorax</name>
    <dbReference type="NCBI Taxonomy" id="2749268"/>
    <lineage>
        <taxon>Bacteria</taxon>
        <taxon>Bacillati</taxon>
        <taxon>Bacillota</taxon>
        <taxon>Bacilli</taxon>
        <taxon>Bacillales</taxon>
        <taxon>Paenibacillaceae</taxon>
        <taxon>Insulibacter</taxon>
    </lineage>
</organism>
<dbReference type="InterPro" id="IPR016120">
    <property type="entry name" value="Sig_transdc_His_kin_SpoOB"/>
</dbReference>
<feature type="domain" description="SpoOB alpha-helical" evidence="5">
    <location>
        <begin position="66"/>
        <end position="118"/>
    </location>
</feature>
<dbReference type="RefSeq" id="WP_200967316.1">
    <property type="nucleotide sequence ID" value="NZ_BMAQ01000033.1"/>
</dbReference>
<keyword evidence="4" id="KW-1133">Transmembrane helix</keyword>
<dbReference type="EMBL" id="BMAQ01000033">
    <property type="protein sequence ID" value="GFR39114.1"/>
    <property type="molecule type" value="Genomic_DNA"/>
</dbReference>
<sequence length="245" mass="27779">MRDIRMLKAAAAGIAALLFVLIWAGAGPAAETIVLIALLAVAAVWAAAERREQTRAAAKVQHEAEREMMRAISHYRHDWMNDLQVLMGYVTLKKYDKLASYLEKIKNKLSDESHIANIGNPSLSLLLMSYRLYSQNFELHVSLDKSINLHTLPIRPERLVRVVKEGLQLFQEAAEPSTGEQNTLELTIVTTEEYAQFLYQYTGLYTREIEKSLAACTASWREEGLMCEYLIEDGQIALTLQLQYE</sequence>
<keyword evidence="4" id="KW-0472">Membrane</keyword>
<evidence type="ECO:0000313" key="6">
    <source>
        <dbReference type="EMBL" id="GFR39114.1"/>
    </source>
</evidence>
<keyword evidence="1" id="KW-0597">Phosphoprotein</keyword>
<reference evidence="6" key="1">
    <citation type="submission" date="2020-08" db="EMBL/GenBank/DDBJ databases">
        <authorList>
            <person name="Uke A."/>
            <person name="Chhe C."/>
            <person name="Baramee S."/>
            <person name="Kosugi A."/>
        </authorList>
    </citation>
    <scope>NUCLEOTIDE SEQUENCE</scope>
    <source>
        <strain evidence="6">DA-C8</strain>
    </source>
</reference>
<name>A0A916QHU7_9BACL</name>
<dbReference type="Gene3D" id="1.10.287.130">
    <property type="match status" value="1"/>
</dbReference>
<evidence type="ECO:0000256" key="1">
    <source>
        <dbReference type="ARBA" id="ARBA00022553"/>
    </source>
</evidence>
<gene>
    <name evidence="6" type="ORF">PRECH8_24100</name>
</gene>
<keyword evidence="3" id="KW-0418">Kinase</keyword>
<keyword evidence="2" id="KW-0808">Transferase</keyword>
<accession>A0A916QHU7</accession>
<evidence type="ECO:0000259" key="5">
    <source>
        <dbReference type="Pfam" id="PF14689"/>
    </source>
</evidence>